<evidence type="ECO:0000256" key="3">
    <source>
        <dbReference type="SAM" id="SignalP"/>
    </source>
</evidence>
<evidence type="ECO:0000313" key="5">
    <source>
        <dbReference type="Proteomes" id="UP001642464"/>
    </source>
</evidence>
<feature type="signal peptide" evidence="3">
    <location>
        <begin position="1"/>
        <end position="17"/>
    </location>
</feature>
<evidence type="ECO:0000313" key="4">
    <source>
        <dbReference type="EMBL" id="CAK9031600.1"/>
    </source>
</evidence>
<dbReference type="EMBL" id="CAXAMM010013536">
    <property type="protein sequence ID" value="CAK9031600.1"/>
    <property type="molecule type" value="Genomic_DNA"/>
</dbReference>
<comment type="caution">
    <text evidence="4">The sequence shown here is derived from an EMBL/GenBank/DDBJ whole genome shotgun (WGS) entry which is preliminary data.</text>
</comment>
<keyword evidence="3" id="KW-0732">Signal</keyword>
<keyword evidence="5" id="KW-1185">Reference proteome</keyword>
<dbReference type="InterPro" id="IPR033371">
    <property type="entry name" value="ARGLU1"/>
</dbReference>
<name>A0ABP0KXJ0_9DINO</name>
<gene>
    <name evidence="4" type="ORF">SCF082_LOCUS19707</name>
</gene>
<dbReference type="Pfam" id="PF15346">
    <property type="entry name" value="ARGLU"/>
    <property type="match status" value="1"/>
</dbReference>
<dbReference type="Proteomes" id="UP001642464">
    <property type="component" value="Unassembled WGS sequence"/>
</dbReference>
<reference evidence="4 5" key="1">
    <citation type="submission" date="2024-02" db="EMBL/GenBank/DDBJ databases">
        <authorList>
            <person name="Chen Y."/>
            <person name="Shah S."/>
            <person name="Dougan E. K."/>
            <person name="Thang M."/>
            <person name="Chan C."/>
        </authorList>
    </citation>
    <scope>NUCLEOTIDE SEQUENCE [LARGE SCALE GENOMIC DNA]</scope>
</reference>
<accession>A0ABP0KXJ0</accession>
<evidence type="ECO:0000256" key="2">
    <source>
        <dbReference type="SAM" id="MobiDB-lite"/>
    </source>
</evidence>
<protein>
    <submittedName>
        <fullName evidence="4">Uncharacterized protein</fullName>
    </submittedName>
</protein>
<proteinExistence type="predicted"/>
<feature type="coiled-coil region" evidence="1">
    <location>
        <begin position="82"/>
        <end position="127"/>
    </location>
</feature>
<organism evidence="4 5">
    <name type="scientific">Durusdinium trenchii</name>
    <dbReference type="NCBI Taxonomy" id="1381693"/>
    <lineage>
        <taxon>Eukaryota</taxon>
        <taxon>Sar</taxon>
        <taxon>Alveolata</taxon>
        <taxon>Dinophyceae</taxon>
        <taxon>Suessiales</taxon>
        <taxon>Symbiodiniaceae</taxon>
        <taxon>Durusdinium</taxon>
    </lineage>
</organism>
<evidence type="ECO:0000256" key="1">
    <source>
        <dbReference type="SAM" id="Coils"/>
    </source>
</evidence>
<keyword evidence="1" id="KW-0175">Coiled coil</keyword>
<feature type="compositionally biased region" description="Basic and acidic residues" evidence="2">
    <location>
        <begin position="28"/>
        <end position="37"/>
    </location>
</feature>
<sequence>MFSWILALLGMSMPALREGKRRRSKRSKSCEERKSLQREVQAKRIEREVQGRIVQKLGAKEFENTIQEKIQQEIERHYSLVKIEMEIKKKKLIEEFQQQRDQEERSKQELEAIIRTNQQRMQEQQQRVAQELGSQADELWQERGLLQKRQEQRRKALLKGLED</sequence>
<feature type="region of interest" description="Disordered" evidence="2">
    <location>
        <begin position="18"/>
        <end position="37"/>
    </location>
</feature>
<feature type="chain" id="PRO_5046851431" evidence="3">
    <location>
        <begin position="18"/>
        <end position="163"/>
    </location>
</feature>